<organism evidence="4 5">
    <name type="scientific">Dechloromonas hankyongensis</name>
    <dbReference type="NCBI Taxonomy" id="2908002"/>
    <lineage>
        <taxon>Bacteria</taxon>
        <taxon>Pseudomonadati</taxon>
        <taxon>Pseudomonadota</taxon>
        <taxon>Betaproteobacteria</taxon>
        <taxon>Rhodocyclales</taxon>
        <taxon>Azonexaceae</taxon>
        <taxon>Dechloromonas</taxon>
    </lineage>
</organism>
<dbReference type="Gene3D" id="1.10.287.950">
    <property type="entry name" value="Methyl-accepting chemotaxis protein"/>
    <property type="match status" value="1"/>
</dbReference>
<dbReference type="Proteomes" id="UP001165384">
    <property type="component" value="Unassembled WGS sequence"/>
</dbReference>
<dbReference type="SMART" id="SM00283">
    <property type="entry name" value="MA"/>
    <property type="match status" value="1"/>
</dbReference>
<gene>
    <name evidence="4" type="ORF">LZ012_18550</name>
</gene>
<evidence type="ECO:0000313" key="5">
    <source>
        <dbReference type="Proteomes" id="UP001165384"/>
    </source>
</evidence>
<comment type="caution">
    <text evidence="4">The sequence shown here is derived from an EMBL/GenBank/DDBJ whole genome shotgun (WGS) entry which is preliminary data.</text>
</comment>
<keyword evidence="1 2" id="KW-0807">Transducer</keyword>
<sequence>MTVCVGQISENAAGAQKYASETGSLAKDGAQAVQGVIVEMDKISTAVATSSDVITSLGEKSHQISNIVMVIKEIADQTNLLALNAAIEAARAGEQGRGFAVVADEVRKLAERTTLSTQEIATMIQSVQGGTDDAVAGMAQGSTLVSEGVEMVGVTGASMEKIQEGVQKVLAAVDDISSALKEQSSASQLIARNVESIAEMTEETSTVIKEVSLSAANLEQLAAHLKATVGEFKL</sequence>
<reference evidence="4" key="1">
    <citation type="submission" date="2022-01" db="EMBL/GenBank/DDBJ databases">
        <authorList>
            <person name="Jo J.-H."/>
            <person name="Im W.-T."/>
        </authorList>
    </citation>
    <scope>NUCLEOTIDE SEQUENCE</scope>
    <source>
        <strain evidence="4">XY25</strain>
    </source>
</reference>
<dbReference type="EMBL" id="JAKLTN010000007">
    <property type="protein sequence ID" value="MCG2578996.1"/>
    <property type="molecule type" value="Genomic_DNA"/>
</dbReference>
<proteinExistence type="predicted"/>
<evidence type="ECO:0000313" key="4">
    <source>
        <dbReference type="EMBL" id="MCG2578996.1"/>
    </source>
</evidence>
<name>A0ABS9K769_9RHOO</name>
<evidence type="ECO:0000256" key="1">
    <source>
        <dbReference type="ARBA" id="ARBA00023224"/>
    </source>
</evidence>
<feature type="domain" description="Methyl-accepting transducer" evidence="3">
    <location>
        <begin position="1"/>
        <end position="198"/>
    </location>
</feature>
<accession>A0ABS9K769</accession>
<dbReference type="InterPro" id="IPR004089">
    <property type="entry name" value="MCPsignal_dom"/>
</dbReference>
<dbReference type="Pfam" id="PF00015">
    <property type="entry name" value="MCPsignal"/>
    <property type="match status" value="1"/>
</dbReference>
<keyword evidence="5" id="KW-1185">Reference proteome</keyword>
<dbReference type="PANTHER" id="PTHR32089">
    <property type="entry name" value="METHYL-ACCEPTING CHEMOTAXIS PROTEIN MCPB"/>
    <property type="match status" value="1"/>
</dbReference>
<dbReference type="PANTHER" id="PTHR32089:SF112">
    <property type="entry name" value="LYSOZYME-LIKE PROTEIN-RELATED"/>
    <property type="match status" value="1"/>
</dbReference>
<evidence type="ECO:0000259" key="3">
    <source>
        <dbReference type="PROSITE" id="PS50111"/>
    </source>
</evidence>
<dbReference type="PROSITE" id="PS50111">
    <property type="entry name" value="CHEMOTAXIS_TRANSDUC_2"/>
    <property type="match status" value="1"/>
</dbReference>
<dbReference type="SUPFAM" id="SSF58104">
    <property type="entry name" value="Methyl-accepting chemotaxis protein (MCP) signaling domain"/>
    <property type="match status" value="1"/>
</dbReference>
<protein>
    <submittedName>
        <fullName evidence="4">Methyl-accepting chemotaxis protein</fullName>
    </submittedName>
</protein>
<evidence type="ECO:0000256" key="2">
    <source>
        <dbReference type="PROSITE-ProRule" id="PRU00284"/>
    </source>
</evidence>